<keyword evidence="2" id="KW-1133">Transmembrane helix</keyword>
<evidence type="ECO:0000313" key="6">
    <source>
        <dbReference type="Proteomes" id="UP001605990"/>
    </source>
</evidence>
<evidence type="ECO:0000256" key="2">
    <source>
        <dbReference type="SAM" id="Phobius"/>
    </source>
</evidence>
<dbReference type="Proteomes" id="UP001605990">
    <property type="component" value="Unassembled WGS sequence"/>
</dbReference>
<feature type="compositionally biased region" description="Gly residues" evidence="1">
    <location>
        <begin position="113"/>
        <end position="123"/>
    </location>
</feature>
<evidence type="ECO:0000256" key="1">
    <source>
        <dbReference type="SAM" id="MobiDB-lite"/>
    </source>
</evidence>
<name>A0AAX3ZL46_STRRO</name>
<dbReference type="EMBL" id="CP121271">
    <property type="protein sequence ID" value="WMC87466.1"/>
    <property type="molecule type" value="Genomic_DNA"/>
</dbReference>
<sequence>MSTATYELLAASSHALNLTIAFIGGLVIAGALIWAVRMGLRVMERESERPHADEHGKLPATGPVHEEREMREPDEIPLAADGSPRLMPYELHHSGSRRGTDQSRRRWLPGSSGSFGGGGPGHV</sequence>
<reference evidence="4" key="1">
    <citation type="submission" date="2023-03" db="EMBL/GenBank/DDBJ databases">
        <title>Borrelidin-producing and root-colonizing Streptomyces rochei is a potent biopesticide for soil-borne oomycete-caused plant diseases.</title>
        <authorList>
            <person name="Zhou D."/>
            <person name="Wang X."/>
            <person name="Navarro-Munoz J.C."/>
            <person name="Li W."/>
            <person name="Li J."/>
            <person name="Jiu M."/>
            <person name="Deng S."/>
            <person name="Ye Y."/>
            <person name="Daly P."/>
            <person name="Wei L."/>
        </authorList>
    </citation>
    <scope>NUCLEOTIDE SEQUENCE</scope>
    <source>
        <strain evidence="4">JK1</strain>
    </source>
</reference>
<dbReference type="InterPro" id="IPR045513">
    <property type="entry name" value="DUF6479"/>
</dbReference>
<feature type="transmembrane region" description="Helical" evidence="2">
    <location>
        <begin position="15"/>
        <end position="36"/>
    </location>
</feature>
<dbReference type="AlphaFoldDB" id="A0AAX3ZL46"/>
<keyword evidence="2" id="KW-0812">Transmembrane</keyword>
<organism evidence="4 5">
    <name type="scientific">Streptomyces rochei</name>
    <name type="common">Streptomyces parvullus</name>
    <dbReference type="NCBI Taxonomy" id="1928"/>
    <lineage>
        <taxon>Bacteria</taxon>
        <taxon>Bacillati</taxon>
        <taxon>Actinomycetota</taxon>
        <taxon>Actinomycetes</taxon>
        <taxon>Kitasatosporales</taxon>
        <taxon>Streptomycetaceae</taxon>
        <taxon>Streptomyces</taxon>
        <taxon>Streptomyces rochei group</taxon>
    </lineage>
</organism>
<protein>
    <submittedName>
        <fullName evidence="4">DUF6479 family protein</fullName>
    </submittedName>
</protein>
<keyword evidence="2" id="KW-0472">Membrane</keyword>
<keyword evidence="6" id="KW-1185">Reference proteome</keyword>
<feature type="region of interest" description="Disordered" evidence="1">
    <location>
        <begin position="45"/>
        <end position="123"/>
    </location>
</feature>
<dbReference type="Proteomes" id="UP001231701">
    <property type="component" value="Chromosome"/>
</dbReference>
<feature type="compositionally biased region" description="Basic and acidic residues" evidence="1">
    <location>
        <begin position="45"/>
        <end position="57"/>
    </location>
</feature>
<feature type="compositionally biased region" description="Basic and acidic residues" evidence="1">
    <location>
        <begin position="90"/>
        <end position="104"/>
    </location>
</feature>
<accession>A0AAX3ZL46</accession>
<dbReference type="RefSeq" id="WP_030972664.1">
    <property type="nucleotide sequence ID" value="NZ_CP121271.1"/>
</dbReference>
<dbReference type="Pfam" id="PF20087">
    <property type="entry name" value="DUF6479"/>
    <property type="match status" value="1"/>
</dbReference>
<feature type="compositionally biased region" description="Basic and acidic residues" evidence="1">
    <location>
        <begin position="64"/>
        <end position="74"/>
    </location>
</feature>
<gene>
    <name evidence="3" type="ORF">ACGU38_14840</name>
    <name evidence="4" type="ORF">P7W03_18725</name>
</gene>
<evidence type="ECO:0000313" key="3">
    <source>
        <dbReference type="EMBL" id="MFG6296621.1"/>
    </source>
</evidence>
<evidence type="ECO:0000313" key="4">
    <source>
        <dbReference type="EMBL" id="WMC87466.1"/>
    </source>
</evidence>
<evidence type="ECO:0000313" key="5">
    <source>
        <dbReference type="Proteomes" id="UP001231701"/>
    </source>
</evidence>
<reference evidence="3 6" key="2">
    <citation type="submission" date="2024-10" db="EMBL/GenBank/DDBJ databases">
        <title>Draft genome assembly of a novel steroid transforming actinomycete isolated from African clawed frog Xenopus laevis.</title>
        <authorList>
            <person name="Bragin E."/>
            <person name="Kollerov V."/>
            <person name="Donova M.V."/>
        </authorList>
    </citation>
    <scope>NUCLEOTIDE SEQUENCE [LARGE SCALE GENOMIC DNA]</scope>
    <source>
        <strain evidence="3 6">MTOC-St3</strain>
    </source>
</reference>
<dbReference type="GeneID" id="90944102"/>
<dbReference type="EMBL" id="JBIENY010000216">
    <property type="protein sequence ID" value="MFG6296621.1"/>
    <property type="molecule type" value="Genomic_DNA"/>
</dbReference>
<proteinExistence type="predicted"/>